<reference evidence="4" key="2">
    <citation type="submission" date="2022-10" db="EMBL/GenBank/DDBJ databases">
        <authorList>
            <consortium name="ENA_rothamsted_submissions"/>
            <consortium name="culmorum"/>
            <person name="King R."/>
        </authorList>
    </citation>
    <scope>NUCLEOTIDE SEQUENCE</scope>
</reference>
<evidence type="ECO:0000313" key="5">
    <source>
        <dbReference type="Proteomes" id="UP001153620"/>
    </source>
</evidence>
<sequence>MKPVNMLQPDPSYHLKVQDPVHSLDFLNQQLLTGCASGKIKIFCLSSLRSNYELKASSSPIVFISSNTESLICQDRAGTVKVYDLEKNGYVINTEIQTNHTGFARSIRIRGDKDILLTPNDSSDINVYDVQNISTVPIHKLSFTAEETGQIMCMRELNFSTESSYLLAGYESGHLVLWDLKEFKLVHNIKYDFPVCNVDYDSSTNRGVLSSPTIHTIHVFGINRMNLELQQRDAENIELQHNEGRKVAGVSSLKIRSDKKCLFVGSCDGVVDIVSWKSLRKLATLRNHRSEISDIAFSNTQIDNFKSNLSAIGSIDGSVSLWDIYYKKS</sequence>
<dbReference type="InterPro" id="IPR015943">
    <property type="entry name" value="WD40/YVTN_repeat-like_dom_sf"/>
</dbReference>
<dbReference type="AlphaFoldDB" id="A0A9N9S4Y2"/>
<dbReference type="InterPro" id="IPR019775">
    <property type="entry name" value="WD40_repeat_CS"/>
</dbReference>
<keyword evidence="2" id="KW-0677">Repeat</keyword>
<keyword evidence="5" id="KW-1185">Reference proteome</keyword>
<name>A0A9N9S4Y2_9DIPT</name>
<gene>
    <name evidence="4" type="ORF">CHIRRI_LOCUS11602</name>
</gene>
<evidence type="ECO:0000256" key="3">
    <source>
        <dbReference type="PROSITE-ProRule" id="PRU00221"/>
    </source>
</evidence>
<accession>A0A9N9S4Y2</accession>
<dbReference type="PANTHER" id="PTHR19854">
    <property type="entry name" value="TRANSDUCIN BETA-LIKE 3"/>
    <property type="match status" value="1"/>
</dbReference>
<dbReference type="PROSITE" id="PS00678">
    <property type="entry name" value="WD_REPEATS_1"/>
    <property type="match status" value="1"/>
</dbReference>
<dbReference type="InterPro" id="IPR001680">
    <property type="entry name" value="WD40_rpt"/>
</dbReference>
<protein>
    <submittedName>
        <fullName evidence="4">Uncharacterized protein</fullName>
    </submittedName>
</protein>
<evidence type="ECO:0000313" key="4">
    <source>
        <dbReference type="EMBL" id="CAG9808766.1"/>
    </source>
</evidence>
<feature type="repeat" description="WD" evidence="3">
    <location>
        <begin position="285"/>
        <end position="329"/>
    </location>
</feature>
<keyword evidence="1 3" id="KW-0853">WD repeat</keyword>
<evidence type="ECO:0000256" key="1">
    <source>
        <dbReference type="ARBA" id="ARBA00022574"/>
    </source>
</evidence>
<dbReference type="SMART" id="SM00320">
    <property type="entry name" value="WD40"/>
    <property type="match status" value="5"/>
</dbReference>
<dbReference type="Pfam" id="PF00400">
    <property type="entry name" value="WD40"/>
    <property type="match status" value="2"/>
</dbReference>
<dbReference type="InterPro" id="IPR036322">
    <property type="entry name" value="WD40_repeat_dom_sf"/>
</dbReference>
<reference evidence="4" key="1">
    <citation type="submission" date="2022-01" db="EMBL/GenBank/DDBJ databases">
        <authorList>
            <person name="King R."/>
        </authorList>
    </citation>
    <scope>NUCLEOTIDE SEQUENCE</scope>
</reference>
<dbReference type="PANTHER" id="PTHR19854:SF1">
    <property type="entry name" value="GUANINE NUCLEOTIDE-BINDING PROTEIN SUBUNIT BETA-LIKE PROTEIN 1"/>
    <property type="match status" value="1"/>
</dbReference>
<dbReference type="SUPFAM" id="SSF50978">
    <property type="entry name" value="WD40 repeat-like"/>
    <property type="match status" value="1"/>
</dbReference>
<dbReference type="EMBL" id="OU895879">
    <property type="protein sequence ID" value="CAG9808766.1"/>
    <property type="molecule type" value="Genomic_DNA"/>
</dbReference>
<dbReference type="Gene3D" id="2.130.10.10">
    <property type="entry name" value="YVTN repeat-like/Quinoprotein amine dehydrogenase"/>
    <property type="match status" value="2"/>
</dbReference>
<dbReference type="OrthoDB" id="7668193at2759"/>
<organism evidence="4 5">
    <name type="scientific">Chironomus riparius</name>
    <dbReference type="NCBI Taxonomy" id="315576"/>
    <lineage>
        <taxon>Eukaryota</taxon>
        <taxon>Metazoa</taxon>
        <taxon>Ecdysozoa</taxon>
        <taxon>Arthropoda</taxon>
        <taxon>Hexapoda</taxon>
        <taxon>Insecta</taxon>
        <taxon>Pterygota</taxon>
        <taxon>Neoptera</taxon>
        <taxon>Endopterygota</taxon>
        <taxon>Diptera</taxon>
        <taxon>Nematocera</taxon>
        <taxon>Chironomoidea</taxon>
        <taxon>Chironomidae</taxon>
        <taxon>Chironominae</taxon>
        <taxon>Chironomus</taxon>
    </lineage>
</organism>
<dbReference type="PROSITE" id="PS50294">
    <property type="entry name" value="WD_REPEATS_REGION"/>
    <property type="match status" value="1"/>
</dbReference>
<dbReference type="PROSITE" id="PS50082">
    <property type="entry name" value="WD_REPEATS_2"/>
    <property type="match status" value="1"/>
</dbReference>
<dbReference type="Proteomes" id="UP001153620">
    <property type="component" value="Chromosome 3"/>
</dbReference>
<proteinExistence type="predicted"/>
<evidence type="ECO:0000256" key="2">
    <source>
        <dbReference type="ARBA" id="ARBA00022737"/>
    </source>
</evidence>